<dbReference type="Proteomes" id="UP000011841">
    <property type="component" value="Chromosome"/>
</dbReference>
<evidence type="ECO:0008006" key="4">
    <source>
        <dbReference type="Google" id="ProtNLM"/>
    </source>
</evidence>
<evidence type="ECO:0000256" key="1">
    <source>
        <dbReference type="SAM" id="Phobius"/>
    </source>
</evidence>
<dbReference type="OrthoDB" id="7262824at2"/>
<dbReference type="AlphaFoldDB" id="M4Z8U3"/>
<dbReference type="RefSeq" id="WP_015666751.1">
    <property type="nucleotide sequence ID" value="NC_020453.1"/>
</dbReference>
<feature type="transmembrane region" description="Helical" evidence="1">
    <location>
        <begin position="75"/>
        <end position="95"/>
    </location>
</feature>
<feature type="transmembrane region" description="Helical" evidence="1">
    <location>
        <begin position="107"/>
        <end position="129"/>
    </location>
</feature>
<keyword evidence="1" id="KW-0472">Membrane</keyword>
<feature type="transmembrane region" description="Helical" evidence="1">
    <location>
        <begin position="205"/>
        <end position="226"/>
    </location>
</feature>
<feature type="transmembrane region" description="Helical" evidence="1">
    <location>
        <begin position="171"/>
        <end position="193"/>
    </location>
</feature>
<dbReference type="STRING" id="1245469.S58_36480"/>
<feature type="transmembrane region" description="Helical" evidence="1">
    <location>
        <begin position="238"/>
        <end position="257"/>
    </location>
</feature>
<reference evidence="2 3" key="1">
    <citation type="journal article" date="2013" name="Appl. Environ. Microbiol.">
        <title>Genome analysis suggests that the soil oligotrophic bacterium Agromonas oligotrophica (Bradyrhizobium oligotrophicum) is a nitrogen-fixing symbiont of Aeschynomene indica.</title>
        <authorList>
            <person name="Okubo T."/>
            <person name="Fukushima S."/>
            <person name="Itakura M."/>
            <person name="Oshima K."/>
            <person name="Longtonglang A."/>
            <person name="Teaumroong N."/>
            <person name="Mitsui H."/>
            <person name="Hattori M."/>
            <person name="Hattori R."/>
            <person name="Hattori T."/>
            <person name="Minamisawa K."/>
        </authorList>
    </citation>
    <scope>NUCLEOTIDE SEQUENCE [LARGE SCALE GENOMIC DNA]</scope>
    <source>
        <strain evidence="2 3">S58</strain>
    </source>
</reference>
<gene>
    <name evidence="2" type="ORF">S58_36480</name>
</gene>
<organism evidence="2 3">
    <name type="scientific">Bradyrhizobium oligotrophicum S58</name>
    <dbReference type="NCBI Taxonomy" id="1245469"/>
    <lineage>
        <taxon>Bacteria</taxon>
        <taxon>Pseudomonadati</taxon>
        <taxon>Pseudomonadota</taxon>
        <taxon>Alphaproteobacteria</taxon>
        <taxon>Hyphomicrobiales</taxon>
        <taxon>Nitrobacteraceae</taxon>
        <taxon>Bradyrhizobium</taxon>
    </lineage>
</organism>
<dbReference type="GeneID" id="301817472"/>
<dbReference type="HOGENOM" id="CLU_074101_0_0_5"/>
<dbReference type="KEGG" id="aol:S58_36480"/>
<feature type="transmembrane region" description="Helical" evidence="1">
    <location>
        <begin position="45"/>
        <end position="63"/>
    </location>
</feature>
<feature type="transmembrane region" description="Helical" evidence="1">
    <location>
        <begin position="21"/>
        <end position="39"/>
    </location>
</feature>
<dbReference type="PATRIC" id="fig|1245469.3.peg.3721"/>
<keyword evidence="1" id="KW-0812">Transmembrane</keyword>
<feature type="transmembrane region" description="Helical" evidence="1">
    <location>
        <begin position="136"/>
        <end position="159"/>
    </location>
</feature>
<protein>
    <recommendedName>
        <fullName evidence="4">Na+-dependent transporter</fullName>
    </recommendedName>
</protein>
<evidence type="ECO:0000313" key="3">
    <source>
        <dbReference type="Proteomes" id="UP000011841"/>
    </source>
</evidence>
<dbReference type="InterPro" id="IPR038770">
    <property type="entry name" value="Na+/solute_symporter_sf"/>
</dbReference>
<sequence>MPPARPIAFPLQVLSWLGNQGTRAIVAVLIAAIAVPPLGELTRPYVTHAIFLLLCISFMRVDVAMLRAHLRRPLLVLTATGWTTIAVPLLVGSLARITGVDAALPDLYLALMLQATASPMMASPALAALMGLDATLVLITLVTSTALVPLTAPLFAYVFLGQTLSLSPAALGLKLAAILAGALVAATAIRLAFGIDTIRRHRAPIDGFNILILFVFASAIMAHFLADLVASPFRMLGLAVLAFAVFFLLLGTTMLLFRSVGRERAMALGMMVSLRNMGLMLAATEGAIPGTTWLYFAMSQFPIHLAPQLLRPFAERLRKPLPSGETDHGLISPASE</sequence>
<dbReference type="Gene3D" id="1.20.1530.20">
    <property type="match status" value="1"/>
</dbReference>
<dbReference type="eggNOG" id="COG0385">
    <property type="taxonomic scope" value="Bacteria"/>
</dbReference>
<proteinExistence type="predicted"/>
<name>M4Z8U3_9BRAD</name>
<keyword evidence="1" id="KW-1133">Transmembrane helix</keyword>
<dbReference type="EMBL" id="AP012603">
    <property type="protein sequence ID" value="BAM89641.1"/>
    <property type="molecule type" value="Genomic_DNA"/>
</dbReference>
<evidence type="ECO:0000313" key="2">
    <source>
        <dbReference type="EMBL" id="BAM89641.1"/>
    </source>
</evidence>
<keyword evidence="3" id="KW-1185">Reference proteome</keyword>
<feature type="transmembrane region" description="Helical" evidence="1">
    <location>
        <begin position="278"/>
        <end position="298"/>
    </location>
</feature>
<accession>M4Z8U3</accession>